<dbReference type="Proteomes" id="UP000253769">
    <property type="component" value="Unassembled WGS sequence"/>
</dbReference>
<accession>A0A369WCS4</accession>
<dbReference type="SUPFAM" id="SSF53300">
    <property type="entry name" value="vWA-like"/>
    <property type="match status" value="1"/>
</dbReference>
<feature type="region of interest" description="Disordered" evidence="1">
    <location>
        <begin position="1"/>
        <end position="26"/>
    </location>
</feature>
<gene>
    <name evidence="3" type="ORF">DV711_11060</name>
</gene>
<dbReference type="InterPro" id="IPR006538">
    <property type="entry name" value="CobT"/>
</dbReference>
<dbReference type="AlphaFoldDB" id="A0A369WCS4"/>
<dbReference type="InterPro" id="IPR036465">
    <property type="entry name" value="vWFA_dom_sf"/>
</dbReference>
<dbReference type="Pfam" id="PF06213">
    <property type="entry name" value="CobT"/>
    <property type="match status" value="1"/>
</dbReference>
<comment type="caution">
    <text evidence="3">The sequence shown here is derived from an EMBL/GenBank/DDBJ whole genome shotgun (WGS) entry which is preliminary data.</text>
</comment>
<dbReference type="OrthoDB" id="6395027at2"/>
<dbReference type="Pfam" id="PF11775">
    <property type="entry name" value="CobT_C"/>
    <property type="match status" value="1"/>
</dbReference>
<sequence>MTGPLVHWGSNTTATPQIKVEQPRKEKRQQRLEELCAATIRALTGNPRLRYRGHRLEQDGRRVRIRAPHLYTDVTEDDFDSFRGAADGLALRLIHSDAELHASLMPEKPLEQTLFEILEQLRAEAQVSDDHPGIRRNLKHRFVHWCLQYHQSGMTENQVGLMLFTVIQSAWSRLTGYPTLEETEGLIEPQRAVLAPHIGTDLLGLRRQRHDQAAFAQHALGIGRELSSIIEAGQPSGDDDDERDSSDIAENTNFSLILEEDDDNLDGLDNHNAVSRTQTERELSEALSQYKVFSREFDRELSADKIVRLDQRRTLREQLDKRIKRQGINVPRLSRQIARALAAPRLDGWRFGEEEGRLDARRLSRLVTSPAERRVFRQEQRLPHTDAQVCFLIDNSGSMKEHIESICMLVDVLSRAFEQCGARSEVLGFTTGSWNGGKPFKQWRGRGCPANPGRLSEVSHIVYKDAELSWRRARANIAALLKPTLFREGIDGEALQWAAGRLQSSSANRKILIVISDGCPMDSMTAQHNPPDYLDHHLQQVAGSIELGGQIELMALGVGLDLSRYYRRSLAMDLSQSMDNALFYEVVDLLASRR</sequence>
<evidence type="ECO:0000259" key="2">
    <source>
        <dbReference type="Pfam" id="PF11775"/>
    </source>
</evidence>
<dbReference type="InterPro" id="IPR051928">
    <property type="entry name" value="NorD/CobT"/>
</dbReference>
<dbReference type="InterPro" id="IPR025861">
    <property type="entry name" value="CobT_VWA_dom"/>
</dbReference>
<reference evidence="3 4" key="1">
    <citation type="submission" date="2018-07" db="EMBL/GenBank/DDBJ databases">
        <title>Motiliproteus coralliicola sp. nov., a bacterium isolated from Coral.</title>
        <authorList>
            <person name="Wang G."/>
        </authorList>
    </citation>
    <scope>NUCLEOTIDE SEQUENCE [LARGE SCALE GENOMIC DNA]</scope>
    <source>
        <strain evidence="3 4">C34</strain>
    </source>
</reference>
<dbReference type="GO" id="GO:0009236">
    <property type="term" value="P:cobalamin biosynthetic process"/>
    <property type="evidence" value="ECO:0007669"/>
    <property type="project" value="InterPro"/>
</dbReference>
<feature type="domain" description="Cobalamin biosynthesis protein CobT VWA" evidence="2">
    <location>
        <begin position="375"/>
        <end position="581"/>
    </location>
</feature>
<dbReference type="Gene3D" id="3.40.50.410">
    <property type="entry name" value="von Willebrand factor, type A domain"/>
    <property type="match status" value="1"/>
</dbReference>
<evidence type="ECO:0000256" key="1">
    <source>
        <dbReference type="SAM" id="MobiDB-lite"/>
    </source>
</evidence>
<organism evidence="3 4">
    <name type="scientific">Motiliproteus coralliicola</name>
    <dbReference type="NCBI Taxonomy" id="2283196"/>
    <lineage>
        <taxon>Bacteria</taxon>
        <taxon>Pseudomonadati</taxon>
        <taxon>Pseudomonadota</taxon>
        <taxon>Gammaproteobacteria</taxon>
        <taxon>Oceanospirillales</taxon>
        <taxon>Oceanospirillaceae</taxon>
        <taxon>Motiliproteus</taxon>
    </lineage>
</organism>
<name>A0A369WCS4_9GAMM</name>
<keyword evidence="4" id="KW-1185">Reference proteome</keyword>
<proteinExistence type="predicted"/>
<protein>
    <submittedName>
        <fullName evidence="3">Cobalamin biosynthesis protein CobT</fullName>
    </submittedName>
</protein>
<dbReference type="PANTHER" id="PTHR41248:SF1">
    <property type="entry name" value="NORD PROTEIN"/>
    <property type="match status" value="1"/>
</dbReference>
<evidence type="ECO:0000313" key="3">
    <source>
        <dbReference type="EMBL" id="RDE19427.1"/>
    </source>
</evidence>
<dbReference type="RefSeq" id="WP_114695771.1">
    <property type="nucleotide sequence ID" value="NZ_QQOH01000003.1"/>
</dbReference>
<dbReference type="PANTHER" id="PTHR41248">
    <property type="entry name" value="NORD PROTEIN"/>
    <property type="match status" value="1"/>
</dbReference>
<evidence type="ECO:0000313" key="4">
    <source>
        <dbReference type="Proteomes" id="UP000253769"/>
    </source>
</evidence>
<dbReference type="EMBL" id="QQOH01000003">
    <property type="protein sequence ID" value="RDE19427.1"/>
    <property type="molecule type" value="Genomic_DNA"/>
</dbReference>
<dbReference type="PIRSF" id="PIRSF031715">
    <property type="entry name" value="Cob_chel_CobT"/>
    <property type="match status" value="1"/>
</dbReference>